<dbReference type="Proteomes" id="UP000814033">
    <property type="component" value="Unassembled WGS sequence"/>
</dbReference>
<reference evidence="1" key="1">
    <citation type="submission" date="2021-02" db="EMBL/GenBank/DDBJ databases">
        <authorList>
            <consortium name="DOE Joint Genome Institute"/>
            <person name="Ahrendt S."/>
            <person name="Looney B.P."/>
            <person name="Miyauchi S."/>
            <person name="Morin E."/>
            <person name="Drula E."/>
            <person name="Courty P.E."/>
            <person name="Chicoki N."/>
            <person name="Fauchery L."/>
            <person name="Kohler A."/>
            <person name="Kuo A."/>
            <person name="Labutti K."/>
            <person name="Pangilinan J."/>
            <person name="Lipzen A."/>
            <person name="Riley R."/>
            <person name="Andreopoulos W."/>
            <person name="He G."/>
            <person name="Johnson J."/>
            <person name="Barry K.W."/>
            <person name="Grigoriev I.V."/>
            <person name="Nagy L."/>
            <person name="Hibbett D."/>
            <person name="Henrissat B."/>
            <person name="Matheny P.B."/>
            <person name="Labbe J."/>
            <person name="Martin F."/>
        </authorList>
    </citation>
    <scope>NUCLEOTIDE SEQUENCE</scope>
    <source>
        <strain evidence="1">FP105234-sp</strain>
    </source>
</reference>
<evidence type="ECO:0000313" key="1">
    <source>
        <dbReference type="EMBL" id="KAI0046915.1"/>
    </source>
</evidence>
<protein>
    <submittedName>
        <fullName evidence="1">Uncharacterized protein</fullName>
    </submittedName>
</protein>
<gene>
    <name evidence="1" type="ORF">FA95DRAFT_1300066</name>
</gene>
<proteinExistence type="predicted"/>
<dbReference type="EMBL" id="MU275914">
    <property type="protein sequence ID" value="KAI0046915.1"/>
    <property type="molecule type" value="Genomic_DNA"/>
</dbReference>
<accession>A0ACB8RSH4</accession>
<organism evidence="1 2">
    <name type="scientific">Auriscalpium vulgare</name>
    <dbReference type="NCBI Taxonomy" id="40419"/>
    <lineage>
        <taxon>Eukaryota</taxon>
        <taxon>Fungi</taxon>
        <taxon>Dikarya</taxon>
        <taxon>Basidiomycota</taxon>
        <taxon>Agaricomycotina</taxon>
        <taxon>Agaricomycetes</taxon>
        <taxon>Russulales</taxon>
        <taxon>Auriscalpiaceae</taxon>
        <taxon>Auriscalpium</taxon>
    </lineage>
</organism>
<name>A0ACB8RSH4_9AGAM</name>
<reference evidence="1" key="2">
    <citation type="journal article" date="2022" name="New Phytol.">
        <title>Evolutionary transition to the ectomycorrhizal habit in the genomes of a hyperdiverse lineage of mushroom-forming fungi.</title>
        <authorList>
            <person name="Looney B."/>
            <person name="Miyauchi S."/>
            <person name="Morin E."/>
            <person name="Drula E."/>
            <person name="Courty P.E."/>
            <person name="Kohler A."/>
            <person name="Kuo A."/>
            <person name="LaButti K."/>
            <person name="Pangilinan J."/>
            <person name="Lipzen A."/>
            <person name="Riley R."/>
            <person name="Andreopoulos W."/>
            <person name="He G."/>
            <person name="Johnson J."/>
            <person name="Nolan M."/>
            <person name="Tritt A."/>
            <person name="Barry K.W."/>
            <person name="Grigoriev I.V."/>
            <person name="Nagy L.G."/>
            <person name="Hibbett D."/>
            <person name="Henrissat B."/>
            <person name="Matheny P.B."/>
            <person name="Labbe J."/>
            <person name="Martin F.M."/>
        </authorList>
    </citation>
    <scope>NUCLEOTIDE SEQUENCE</scope>
    <source>
        <strain evidence="1">FP105234-sp</strain>
    </source>
</reference>
<comment type="caution">
    <text evidence="1">The sequence shown here is derived from an EMBL/GenBank/DDBJ whole genome shotgun (WGS) entry which is preliminary data.</text>
</comment>
<sequence length="230" mass="24997">MRPKSTDLKEARQLSTIAPCLPLTLPSAFIGLVIALSLIFLIACTAIFLLLRYSEPTERERSRRRQLSIRRRGVPHPLPIGLHDPAAPPSETLTEKLGNMFRGRRHGTGWVQASHDDEWDSADEDAHALSMKVGAAQESKRATYVEQEGTVGKEHRASPGVTPSLPYDDPFDSPPPAHGAATPSRPEYSHLQGGHAAEGTIASYHTAASRGMSGDSVHTFAGGTKFREDM</sequence>
<evidence type="ECO:0000313" key="2">
    <source>
        <dbReference type="Proteomes" id="UP000814033"/>
    </source>
</evidence>
<keyword evidence="2" id="KW-1185">Reference proteome</keyword>